<dbReference type="eggNOG" id="ENOG502SJYI">
    <property type="taxonomic scope" value="Eukaryota"/>
</dbReference>
<name>K3V964_FUSPC</name>
<reference evidence="1 2" key="1">
    <citation type="journal article" date="2012" name="PLoS Pathog.">
        <title>Comparative pathogenomics reveals horizontally acquired novel virulence genes in fungi infecting cereal hosts.</title>
        <authorList>
            <person name="Gardiner D.M."/>
            <person name="McDonald M.C."/>
            <person name="Covarelli L."/>
            <person name="Solomon P.S."/>
            <person name="Rusu A.G."/>
            <person name="Marshall M."/>
            <person name="Kazan K."/>
            <person name="Chakraborty S."/>
            <person name="McDonald B.A."/>
            <person name="Manners J.M."/>
        </authorList>
    </citation>
    <scope>NUCLEOTIDE SEQUENCE [LARGE SCALE GENOMIC DNA]</scope>
    <source>
        <strain evidence="1 2">CS3096</strain>
    </source>
</reference>
<dbReference type="HOGENOM" id="CLU_009290_0_0_1"/>
<evidence type="ECO:0000313" key="2">
    <source>
        <dbReference type="Proteomes" id="UP000007978"/>
    </source>
</evidence>
<gene>
    <name evidence="1" type="ORF">FPSE_09733</name>
</gene>
<proteinExistence type="predicted"/>
<dbReference type="KEGG" id="fpu:FPSE_09733"/>
<dbReference type="GeneID" id="20368350"/>
<organism evidence="1 2">
    <name type="scientific">Fusarium pseudograminearum (strain CS3096)</name>
    <name type="common">Wheat and barley crown-rot fungus</name>
    <dbReference type="NCBI Taxonomy" id="1028729"/>
    <lineage>
        <taxon>Eukaryota</taxon>
        <taxon>Fungi</taxon>
        <taxon>Dikarya</taxon>
        <taxon>Ascomycota</taxon>
        <taxon>Pezizomycotina</taxon>
        <taxon>Sordariomycetes</taxon>
        <taxon>Hypocreomycetidae</taxon>
        <taxon>Hypocreales</taxon>
        <taxon>Nectriaceae</taxon>
        <taxon>Fusarium</taxon>
    </lineage>
</organism>
<dbReference type="OrthoDB" id="5354164at2759"/>
<dbReference type="Proteomes" id="UP000007978">
    <property type="component" value="Chromosome 4"/>
</dbReference>
<dbReference type="EMBL" id="AFNW01000313">
    <property type="protein sequence ID" value="EKJ70207.1"/>
    <property type="molecule type" value="Genomic_DNA"/>
</dbReference>
<accession>K3V964</accession>
<evidence type="ECO:0000313" key="1">
    <source>
        <dbReference type="EMBL" id="EKJ70207.1"/>
    </source>
</evidence>
<keyword evidence="2" id="KW-1185">Reference proteome</keyword>
<dbReference type="AlphaFoldDB" id="K3V964"/>
<protein>
    <submittedName>
        <fullName evidence="1">Uncharacterized protein</fullName>
    </submittedName>
</protein>
<dbReference type="RefSeq" id="XP_009261125.1">
    <property type="nucleotide sequence ID" value="XM_009262850.1"/>
</dbReference>
<sequence>MTSIGRLACSAVSAVSEITVAAASLNFDFSLVKVEAPREFHDLGQVLSHGRRREAEDGALHTTARRLAGLFGPLLERTPDLFKAYGTRSSEIVSNRDVNPVGSKEDHGIFFEQVGADCTSIWAAATSGDSAVAMHLLACMLARIWEPDEAISVWVDIVAARKLEIQADESLCGLEKLVSDAAARQQISREQLAQWDTSARAWLRCADEANGIKKKQTQLLLILKNIAIAVNSITDTYKSVMQAWKSAMVLVENLLLGQPQEVRDGAILLGLSAWHLYPDLLVLGNTVTQVKQRDTLVAPGGILTVGLAETHSDQGHCGVSWSLPLASLNFYGDPITSTQTLDPDTSRLSSRDLSYVGLGSLLYEWDLPSTTVSQAVECLVELWAFLCRNVGGPAQSDSLRLQPWKWLKMLCNAAKSFLDAQGVEKERAYRLLQFGRRRAEQFLSYDSGLKTNFLGLLDSRAFIGSLRDTETKIYYLRQWASRSFSDKDTVLQYKVTKPAALSEKRYRYSQQSAVVDDMAKLQDSLPDGTTRSEETHVHFEYATAIKTKSLACKRDARGVELPTTCHKRWIAIVSEDPEASSSGECNCKKHELNFCNCKRHLCSSIWKTHSPEPALTENRASSLSLTGESITLEEQRVIYSDPAYDCESVIWHGSPHTYNDRARHSAKGQIYILLWGKPGDAAIFVNKKEDRGDLMGNDTPSKFLSLWTLALKSDAVRPEILNGILDVAMRENKDYFTALDALSIAYETFENMPGATIDPKVASHPLKDSQWYISYATSQHVAYERTREEGRKQPVIPGMALEECYTPVWQMPLTRCETFACIAFFDTGNTDIQPDQLESVMAISCGNSIYIALQLLKDPSKVDTQHQVRRIAGNIGQAGISFLVPPAKPRVRAINNDSWQVINHNSFDERQENSFGATSCHLSFTNYRMPIALRHQVHGRQDVEAYFIETVASIYDCGKWVGDLDILGSLASMNLIRVGHDESCVAEPTTSAVLNCRLTSIDNWEEFLDRPKNAVVARAHRNWLARLVLTSFAIERGYKVFVFPESVCWSCCAKAHMSFGDYEVLIL</sequence>
<comment type="caution">
    <text evidence="1">The sequence shown here is derived from an EMBL/GenBank/DDBJ whole genome shotgun (WGS) entry which is preliminary data.</text>
</comment>